<dbReference type="AlphaFoldDB" id="A0A6P1BCI1"/>
<evidence type="ECO:0000256" key="1">
    <source>
        <dbReference type="SAM" id="Coils"/>
    </source>
</evidence>
<organism evidence="2 3">
    <name type="scientific">Bradyrhizobium uaiense</name>
    <dbReference type="NCBI Taxonomy" id="2594946"/>
    <lineage>
        <taxon>Bacteria</taxon>
        <taxon>Pseudomonadati</taxon>
        <taxon>Pseudomonadota</taxon>
        <taxon>Alphaproteobacteria</taxon>
        <taxon>Hyphomicrobiales</taxon>
        <taxon>Nitrobacteraceae</taxon>
        <taxon>Bradyrhizobium</taxon>
    </lineage>
</organism>
<dbReference type="Proteomes" id="UP000468531">
    <property type="component" value="Unassembled WGS sequence"/>
</dbReference>
<keyword evidence="1" id="KW-0175">Coiled coil</keyword>
<dbReference type="RefSeq" id="WP_163152955.1">
    <property type="nucleotide sequence ID" value="NZ_VKHP01000029.1"/>
</dbReference>
<name>A0A6P1BCI1_9BRAD</name>
<dbReference type="EMBL" id="VKHP01000029">
    <property type="protein sequence ID" value="NEU96216.1"/>
    <property type="molecule type" value="Genomic_DNA"/>
</dbReference>
<keyword evidence="3" id="KW-1185">Reference proteome</keyword>
<gene>
    <name evidence="2" type="ORF">FNJ47_10315</name>
</gene>
<sequence length="91" mass="10258">MTISTRAILIVAVILNAVSIGLSEVQRRHLGQQGTEATLELRKVEQQRLAQQEVELDRTYKLINEINNRVSSLEIQMQALNAKAQTFNIAK</sequence>
<reference evidence="2 3" key="1">
    <citation type="journal article" date="2020" name="Arch. Microbiol.">
        <title>Bradyrhizobium uaiense sp. nov., a new highly efficient cowpea symbiont.</title>
        <authorList>
            <person name="Cabral Michel D."/>
            <person name="Azarias Guimaraes A."/>
            <person name="Martins da Costa E."/>
            <person name="Soares de Carvalho T."/>
            <person name="Balsanelli E."/>
            <person name="Willems A."/>
            <person name="Maltempi de Souza E."/>
            <person name="de Souza Moreira F.M."/>
        </authorList>
    </citation>
    <scope>NUCLEOTIDE SEQUENCE [LARGE SCALE GENOMIC DNA]</scope>
    <source>
        <strain evidence="2 3">UFLA 03-164</strain>
    </source>
</reference>
<evidence type="ECO:0000313" key="3">
    <source>
        <dbReference type="Proteomes" id="UP000468531"/>
    </source>
</evidence>
<comment type="caution">
    <text evidence="2">The sequence shown here is derived from an EMBL/GenBank/DDBJ whole genome shotgun (WGS) entry which is preliminary data.</text>
</comment>
<feature type="coiled-coil region" evidence="1">
    <location>
        <begin position="49"/>
        <end position="83"/>
    </location>
</feature>
<protein>
    <submittedName>
        <fullName evidence="2">Uncharacterized protein</fullName>
    </submittedName>
</protein>
<proteinExistence type="predicted"/>
<accession>A0A6P1BCI1</accession>
<evidence type="ECO:0000313" key="2">
    <source>
        <dbReference type="EMBL" id="NEU96216.1"/>
    </source>
</evidence>